<sequence>MRPSETEIDDSRLLMDVARAVLAREEARAWTVEPGDFWCLLTPPGHRSAGQGWKLHLSATQLSAPVVLARAAEVLVRDGCAFKFARGLEQLGMLLSANCDRGGGGKFITVYPDGDEQFRRLAAELDRVTAGLPGPVVLSDRPLRPGSLVHYRYGVFAAEPVLTNDGSFESMVVGPDGERRKDERLAWYDPPPWARPPLPEPEAPSGVPEAVLVGDRFEVREAVRQSYRGGVYSGTDRRTGGDVVLKQARPHVLGLLDGTDARDRLRHEADMLDRLGPLGFTPRKVTMVTQQDNLFLVQERVPGVTLREWATREPAAEDVIEKAGQLVEIVAAVHEQGLVLRDLNPNNLMVTPEGRVRLIDLELVVPEGSRAYRAYTQGYAAPEQVSAAAIGPAPTRRADLFGLGATLVYLATAVDPLLAPDEPADRRGEGRLAEFVGLLGADMPVLRRLSPLVLGLTKDDPEQRWTLSRAREFLAADPAEVVNTFSPPIDRLITDGLRHILRTMDPRGARLWTTDEFGAATDPLNVQHGAGGVLSVLTRGAQVLGQAELLAGVADVAGWMRPRLSGIPRLLPGLYFGRSGTAWALYDAARLLGDEETAAQAVELAKKVPVRWPNHDICHGATGAGLLQLHLWRSTGDPELMDRFTQAADGVLEAAREREDGLLVWPIPKTFDTTLAGLVHYGFAHGVAGAGTFMLYAGLATGRAEYLEAARRAAETVAAVAITEGDAAWWPSGELADEADDRLRHWCSGASGAGTFLIRSWAVTGRQRHRELAEAAATAIRRGRWHSGVSSCHGLSGDGDFLLDLAEFTGDRRYRDWAADLATAMYARNTLRDGLMVLPDDSGVAVHTGYNTGLGGAVSFLLRLRHGGPRPWMLDELLLDRALRAPHGRLVHAGRSMTAVSEGR</sequence>
<gene>
    <name evidence="9" type="ORF">SAMN05444920_1011150</name>
</gene>
<protein>
    <recommendedName>
        <fullName evidence="1">non-specific serine/threonine protein kinase</fullName>
        <ecNumber evidence="1">2.7.11.1</ecNumber>
    </recommendedName>
</protein>
<dbReference type="Gene3D" id="1.50.10.20">
    <property type="match status" value="1"/>
</dbReference>
<dbReference type="PANTHER" id="PTHR43289">
    <property type="entry name" value="MITOGEN-ACTIVATED PROTEIN KINASE KINASE KINASE 20-RELATED"/>
    <property type="match status" value="1"/>
</dbReference>
<dbReference type="NCBIfam" id="NF038150">
    <property type="entry name" value="lanthi_synth_IV"/>
    <property type="match status" value="1"/>
</dbReference>
<dbReference type="Pfam" id="PF25816">
    <property type="entry name" value="RamC_N"/>
    <property type="match status" value="1"/>
</dbReference>
<reference evidence="9 10" key="1">
    <citation type="submission" date="2016-10" db="EMBL/GenBank/DDBJ databases">
        <authorList>
            <person name="de Groot N.N."/>
        </authorList>
    </citation>
    <scope>NUCLEOTIDE SEQUENCE [LARGE SCALE GENOMIC DNA]</scope>
    <source>
        <strain evidence="9 10">CGMCC 4.7037</strain>
    </source>
</reference>
<evidence type="ECO:0000256" key="6">
    <source>
        <dbReference type="ARBA" id="ARBA00022840"/>
    </source>
</evidence>
<organism evidence="9 10">
    <name type="scientific">Nonomuraea solani</name>
    <dbReference type="NCBI Taxonomy" id="1144553"/>
    <lineage>
        <taxon>Bacteria</taxon>
        <taxon>Bacillati</taxon>
        <taxon>Actinomycetota</taxon>
        <taxon>Actinomycetes</taxon>
        <taxon>Streptosporangiales</taxon>
        <taxon>Streptosporangiaceae</taxon>
        <taxon>Nonomuraea</taxon>
    </lineage>
</organism>
<dbReference type="PANTHER" id="PTHR43289:SF6">
    <property type="entry name" value="SERINE_THREONINE-PROTEIN KINASE NEKL-3"/>
    <property type="match status" value="1"/>
</dbReference>
<keyword evidence="3" id="KW-0808">Transferase</keyword>
<feature type="binding site" evidence="7">
    <location>
        <position position="747"/>
    </location>
    <ligand>
        <name>Zn(2+)</name>
        <dbReference type="ChEBI" id="CHEBI:29105"/>
    </ligand>
</feature>
<evidence type="ECO:0000313" key="9">
    <source>
        <dbReference type="EMBL" id="SEF97473.1"/>
    </source>
</evidence>
<feature type="domain" description="Protein kinase" evidence="8">
    <location>
        <begin position="217"/>
        <end position="474"/>
    </location>
</feature>
<keyword evidence="7" id="KW-0479">Metal-binding</keyword>
<dbReference type="EC" id="2.7.11.1" evidence="1"/>
<feature type="binding site" evidence="7">
    <location>
        <position position="792"/>
    </location>
    <ligand>
        <name>Zn(2+)</name>
        <dbReference type="ChEBI" id="CHEBI:29105"/>
    </ligand>
</feature>
<dbReference type="SMART" id="SM01260">
    <property type="entry name" value="LANC_like"/>
    <property type="match status" value="1"/>
</dbReference>
<dbReference type="InterPro" id="IPR007822">
    <property type="entry name" value="LANC-like"/>
</dbReference>
<dbReference type="EMBL" id="FNVT01000001">
    <property type="protein sequence ID" value="SEF97473.1"/>
    <property type="molecule type" value="Genomic_DNA"/>
</dbReference>
<evidence type="ECO:0000256" key="4">
    <source>
        <dbReference type="ARBA" id="ARBA00022741"/>
    </source>
</evidence>
<dbReference type="InterPro" id="IPR011009">
    <property type="entry name" value="Kinase-like_dom_sf"/>
</dbReference>
<evidence type="ECO:0000313" key="10">
    <source>
        <dbReference type="Proteomes" id="UP000236732"/>
    </source>
</evidence>
<evidence type="ECO:0000256" key="1">
    <source>
        <dbReference type="ARBA" id="ARBA00012513"/>
    </source>
</evidence>
<keyword evidence="5 9" id="KW-0418">Kinase</keyword>
<evidence type="ECO:0000256" key="7">
    <source>
        <dbReference type="PIRSR" id="PIRSR607822-1"/>
    </source>
</evidence>
<dbReference type="InterPro" id="IPR000719">
    <property type="entry name" value="Prot_kinase_dom"/>
</dbReference>
<dbReference type="InterPro" id="IPR058053">
    <property type="entry name" value="RamC_C"/>
</dbReference>
<keyword evidence="2 9" id="KW-0723">Serine/threonine-protein kinase</keyword>
<dbReference type="AlphaFoldDB" id="A0A1H5WDL6"/>
<keyword evidence="7" id="KW-0862">Zinc</keyword>
<dbReference type="SUPFAM" id="SSF56112">
    <property type="entry name" value="Protein kinase-like (PK-like)"/>
    <property type="match status" value="1"/>
</dbReference>
<dbReference type="PRINTS" id="PR01950">
    <property type="entry name" value="LANCSUPER"/>
</dbReference>
<dbReference type="Gene3D" id="1.10.510.10">
    <property type="entry name" value="Transferase(Phosphotransferase) domain 1"/>
    <property type="match status" value="1"/>
</dbReference>
<dbReference type="Pfam" id="PF05147">
    <property type="entry name" value="LANC_like"/>
    <property type="match status" value="1"/>
</dbReference>
<dbReference type="CDD" id="cd04791">
    <property type="entry name" value="LanC_SerThrkinase"/>
    <property type="match status" value="1"/>
</dbReference>
<dbReference type="Proteomes" id="UP000236732">
    <property type="component" value="Unassembled WGS sequence"/>
</dbReference>
<dbReference type="OrthoDB" id="1492512at2"/>
<evidence type="ECO:0000259" key="8">
    <source>
        <dbReference type="PROSITE" id="PS50011"/>
    </source>
</evidence>
<proteinExistence type="predicted"/>
<accession>A0A1H5WDL6</accession>
<dbReference type="GO" id="GO:0046872">
    <property type="term" value="F:metal ion binding"/>
    <property type="evidence" value="ECO:0007669"/>
    <property type="project" value="UniProtKB-KW"/>
</dbReference>
<keyword evidence="6" id="KW-0067">ATP-binding</keyword>
<name>A0A1H5WDL6_9ACTN</name>
<dbReference type="RefSeq" id="WP_160150177.1">
    <property type="nucleotide sequence ID" value="NZ_FNVT01000001.1"/>
</dbReference>
<keyword evidence="4" id="KW-0547">Nucleotide-binding</keyword>
<dbReference type="Pfam" id="PF00069">
    <property type="entry name" value="Pkinase"/>
    <property type="match status" value="1"/>
</dbReference>
<evidence type="ECO:0000256" key="5">
    <source>
        <dbReference type="ARBA" id="ARBA00022777"/>
    </source>
</evidence>
<dbReference type="SUPFAM" id="SSF158745">
    <property type="entry name" value="LanC-like"/>
    <property type="match status" value="1"/>
</dbReference>
<keyword evidence="10" id="KW-1185">Reference proteome</keyword>
<dbReference type="PROSITE" id="PS50011">
    <property type="entry name" value="PROTEIN_KINASE_DOM"/>
    <property type="match status" value="1"/>
</dbReference>
<dbReference type="GO" id="GO:0031179">
    <property type="term" value="P:peptide modification"/>
    <property type="evidence" value="ECO:0007669"/>
    <property type="project" value="InterPro"/>
</dbReference>
<dbReference type="InterPro" id="IPR057929">
    <property type="entry name" value="RamC_N"/>
</dbReference>
<feature type="binding site" evidence="7">
    <location>
        <position position="793"/>
    </location>
    <ligand>
        <name>Zn(2+)</name>
        <dbReference type="ChEBI" id="CHEBI:29105"/>
    </ligand>
</feature>
<dbReference type="SMART" id="SM00220">
    <property type="entry name" value="S_TKc"/>
    <property type="match status" value="1"/>
</dbReference>
<dbReference type="GO" id="GO:0005524">
    <property type="term" value="F:ATP binding"/>
    <property type="evidence" value="ECO:0007669"/>
    <property type="project" value="UniProtKB-KW"/>
</dbReference>
<dbReference type="GO" id="GO:0004674">
    <property type="term" value="F:protein serine/threonine kinase activity"/>
    <property type="evidence" value="ECO:0007669"/>
    <property type="project" value="UniProtKB-KW"/>
</dbReference>
<evidence type="ECO:0000256" key="3">
    <source>
        <dbReference type="ARBA" id="ARBA00022679"/>
    </source>
</evidence>
<evidence type="ECO:0000256" key="2">
    <source>
        <dbReference type="ARBA" id="ARBA00022527"/>
    </source>
</evidence>